<dbReference type="OMA" id="WYKVINT"/>
<dbReference type="InterPro" id="IPR006747">
    <property type="entry name" value="DUF599"/>
</dbReference>
<protein>
    <submittedName>
        <fullName evidence="2">Uncharacterized protein</fullName>
    </submittedName>
</protein>
<keyword evidence="3" id="KW-1185">Reference proteome</keyword>
<dbReference type="Proteomes" id="UP000824469">
    <property type="component" value="Unassembled WGS sequence"/>
</dbReference>
<feature type="non-terminal residue" evidence="2">
    <location>
        <position position="56"/>
    </location>
</feature>
<dbReference type="PANTHER" id="PTHR31881:SF6">
    <property type="entry name" value="OS09G0494600 PROTEIN"/>
    <property type="match status" value="1"/>
</dbReference>
<evidence type="ECO:0000313" key="2">
    <source>
        <dbReference type="EMBL" id="KAH9308916.1"/>
    </source>
</evidence>
<dbReference type="Pfam" id="PF04654">
    <property type="entry name" value="DUF599"/>
    <property type="match status" value="1"/>
</dbReference>
<evidence type="ECO:0000313" key="3">
    <source>
        <dbReference type="Proteomes" id="UP000824469"/>
    </source>
</evidence>
<dbReference type="EMBL" id="JAHRHJ020000007">
    <property type="protein sequence ID" value="KAH9308916.1"/>
    <property type="molecule type" value="Genomic_DNA"/>
</dbReference>
<keyword evidence="1" id="KW-0472">Membrane</keyword>
<keyword evidence="1" id="KW-1133">Transmembrane helix</keyword>
<gene>
    <name evidence="2" type="ORF">KI387_036827</name>
</gene>
<keyword evidence="1" id="KW-0812">Transmembrane</keyword>
<dbReference type="AlphaFoldDB" id="A0AA38KUX3"/>
<evidence type="ECO:0000256" key="1">
    <source>
        <dbReference type="SAM" id="Phobius"/>
    </source>
</evidence>
<sequence length="56" mass="6577">MEWKKIYLDLALVPPSLVLLLGYHMFLWYKVINTPLLTTTGVNSVGRRLWIKTMIE</sequence>
<accession>A0AA38KUX3</accession>
<name>A0AA38KUX3_TAXCH</name>
<proteinExistence type="predicted"/>
<dbReference type="PANTHER" id="PTHR31881">
    <property type="match status" value="1"/>
</dbReference>
<comment type="caution">
    <text evidence="2">The sequence shown here is derived from an EMBL/GenBank/DDBJ whole genome shotgun (WGS) entry which is preliminary data.</text>
</comment>
<organism evidence="2 3">
    <name type="scientific">Taxus chinensis</name>
    <name type="common">Chinese yew</name>
    <name type="synonym">Taxus wallichiana var. chinensis</name>
    <dbReference type="NCBI Taxonomy" id="29808"/>
    <lineage>
        <taxon>Eukaryota</taxon>
        <taxon>Viridiplantae</taxon>
        <taxon>Streptophyta</taxon>
        <taxon>Embryophyta</taxon>
        <taxon>Tracheophyta</taxon>
        <taxon>Spermatophyta</taxon>
        <taxon>Pinopsida</taxon>
        <taxon>Pinidae</taxon>
        <taxon>Conifers II</taxon>
        <taxon>Cupressales</taxon>
        <taxon>Taxaceae</taxon>
        <taxon>Taxus</taxon>
    </lineage>
</organism>
<feature type="transmembrane region" description="Helical" evidence="1">
    <location>
        <begin position="7"/>
        <end position="29"/>
    </location>
</feature>
<reference evidence="2 3" key="1">
    <citation type="journal article" date="2021" name="Nat. Plants">
        <title>The Taxus genome provides insights into paclitaxel biosynthesis.</title>
        <authorList>
            <person name="Xiong X."/>
            <person name="Gou J."/>
            <person name="Liao Q."/>
            <person name="Li Y."/>
            <person name="Zhou Q."/>
            <person name="Bi G."/>
            <person name="Li C."/>
            <person name="Du R."/>
            <person name="Wang X."/>
            <person name="Sun T."/>
            <person name="Guo L."/>
            <person name="Liang H."/>
            <person name="Lu P."/>
            <person name="Wu Y."/>
            <person name="Zhang Z."/>
            <person name="Ro D.K."/>
            <person name="Shang Y."/>
            <person name="Huang S."/>
            <person name="Yan J."/>
        </authorList>
    </citation>
    <scope>NUCLEOTIDE SEQUENCE [LARGE SCALE GENOMIC DNA]</scope>
    <source>
        <strain evidence="2">Ta-2019</strain>
    </source>
</reference>